<feature type="transmembrane region" description="Helical" evidence="10">
    <location>
        <begin position="12"/>
        <end position="32"/>
    </location>
</feature>
<reference evidence="11" key="1">
    <citation type="journal article" date="2021" name="Cell">
        <title>Tracing the genetic footprints of vertebrate landing in non-teleost ray-finned fishes.</title>
        <authorList>
            <person name="Bi X."/>
            <person name="Wang K."/>
            <person name="Yang L."/>
            <person name="Pan H."/>
            <person name="Jiang H."/>
            <person name="Wei Q."/>
            <person name="Fang M."/>
            <person name="Yu H."/>
            <person name="Zhu C."/>
            <person name="Cai Y."/>
            <person name="He Y."/>
            <person name="Gan X."/>
            <person name="Zeng H."/>
            <person name="Yu D."/>
            <person name="Zhu Y."/>
            <person name="Jiang H."/>
            <person name="Qiu Q."/>
            <person name="Yang H."/>
            <person name="Zhang Y.E."/>
            <person name="Wang W."/>
            <person name="Zhu M."/>
            <person name="He S."/>
            <person name="Zhang G."/>
        </authorList>
    </citation>
    <scope>NUCLEOTIDE SEQUENCE</scope>
    <source>
        <strain evidence="11">Allg_001</strain>
    </source>
</reference>
<organism evidence="11 12">
    <name type="scientific">Atractosteus spatula</name>
    <name type="common">Alligator gar</name>
    <name type="synonym">Lepisosteus spatula</name>
    <dbReference type="NCBI Taxonomy" id="7917"/>
    <lineage>
        <taxon>Eukaryota</taxon>
        <taxon>Metazoa</taxon>
        <taxon>Chordata</taxon>
        <taxon>Craniata</taxon>
        <taxon>Vertebrata</taxon>
        <taxon>Euteleostomi</taxon>
        <taxon>Actinopterygii</taxon>
        <taxon>Neopterygii</taxon>
        <taxon>Holostei</taxon>
        <taxon>Semionotiformes</taxon>
        <taxon>Lepisosteidae</taxon>
        <taxon>Atractosteus</taxon>
    </lineage>
</organism>
<dbReference type="EMBL" id="JAAWVO010020193">
    <property type="protein sequence ID" value="MBN3315252.1"/>
    <property type="molecule type" value="Genomic_DNA"/>
</dbReference>
<proteinExistence type="inferred from homology"/>
<dbReference type="AlphaFoldDB" id="A0A8J7NKJ2"/>
<accession>A0A8J7NKJ2</accession>
<dbReference type="Gene3D" id="1.20.140.150">
    <property type="match status" value="1"/>
</dbReference>
<evidence type="ECO:0000313" key="12">
    <source>
        <dbReference type="Proteomes" id="UP000736164"/>
    </source>
</evidence>
<dbReference type="Pfam" id="PF13903">
    <property type="entry name" value="Claudin_2"/>
    <property type="match status" value="1"/>
</dbReference>
<comment type="subcellular location">
    <subcellularLocation>
        <location evidence="1">Cell junction</location>
        <location evidence="1">Tight junction</location>
    </subcellularLocation>
    <subcellularLocation>
        <location evidence="2">Cell membrane</location>
        <topology evidence="2">Multi-pass membrane protein</topology>
    </subcellularLocation>
</comment>
<keyword evidence="5" id="KW-1003">Cell membrane</keyword>
<evidence type="ECO:0000256" key="10">
    <source>
        <dbReference type="SAM" id="Phobius"/>
    </source>
</evidence>
<feature type="non-terminal residue" evidence="11">
    <location>
        <position position="260"/>
    </location>
</feature>
<keyword evidence="9 10" id="KW-0472">Membrane</keyword>
<evidence type="ECO:0000256" key="7">
    <source>
        <dbReference type="ARBA" id="ARBA00022949"/>
    </source>
</evidence>
<dbReference type="GO" id="GO:0005886">
    <property type="term" value="C:plasma membrane"/>
    <property type="evidence" value="ECO:0007669"/>
    <property type="project" value="UniProtKB-SubCell"/>
</dbReference>
<comment type="caution">
    <text evidence="11">The sequence shown here is derived from an EMBL/GenBank/DDBJ whole genome shotgun (WGS) entry which is preliminary data.</text>
</comment>
<gene>
    <name evidence="11" type="primary">Cldn14_0</name>
    <name evidence="11" type="ORF">GTO95_0000718</name>
</gene>
<evidence type="ECO:0000313" key="11">
    <source>
        <dbReference type="EMBL" id="MBN3315252.1"/>
    </source>
</evidence>
<keyword evidence="4" id="KW-0796">Tight junction</keyword>
<sequence>MTFLPNTAHLQFGSFWVGIVGWILSAISTGLIEWRIWYVSDTSIITSGVAWVGIWKACFFSDKLVSSELKVMYCQGINISDPFAPTEIYVAQGLMVVAIIAGAAAKASSVYAFRNIYFGINESRPIRIAFSLGGALFIFSGVCVLISVSWNMNSVVENRPINFPSNFHMPSSPSRQEIGAGIAVGIVSSVLSIFTGLVFLVYKFPERQNPRVQPLVPRIADFDGSSIGTSFSSRSVSAVSRDIRKSLHGEDNLAFQSEKL</sequence>
<name>A0A8J7NKJ2_ATRSP</name>
<evidence type="ECO:0000256" key="5">
    <source>
        <dbReference type="ARBA" id="ARBA00022475"/>
    </source>
</evidence>
<evidence type="ECO:0000256" key="9">
    <source>
        <dbReference type="ARBA" id="ARBA00023136"/>
    </source>
</evidence>
<keyword evidence="6 10" id="KW-0812">Transmembrane</keyword>
<dbReference type="GO" id="GO:0005923">
    <property type="term" value="C:bicellular tight junction"/>
    <property type="evidence" value="ECO:0007669"/>
    <property type="project" value="UniProtKB-SubCell"/>
</dbReference>
<evidence type="ECO:0000256" key="4">
    <source>
        <dbReference type="ARBA" id="ARBA00022427"/>
    </source>
</evidence>
<comment type="similarity">
    <text evidence="3">Belongs to the claudin family.</text>
</comment>
<keyword evidence="8 10" id="KW-1133">Transmembrane helix</keyword>
<dbReference type="InterPro" id="IPR006187">
    <property type="entry name" value="Claudin"/>
</dbReference>
<feature type="transmembrane region" description="Helical" evidence="10">
    <location>
        <begin position="128"/>
        <end position="150"/>
    </location>
</feature>
<feature type="transmembrane region" description="Helical" evidence="10">
    <location>
        <begin position="88"/>
        <end position="107"/>
    </location>
</feature>
<feature type="transmembrane region" description="Helical" evidence="10">
    <location>
        <begin position="178"/>
        <end position="202"/>
    </location>
</feature>
<evidence type="ECO:0000256" key="1">
    <source>
        <dbReference type="ARBA" id="ARBA00004435"/>
    </source>
</evidence>
<keyword evidence="7" id="KW-0965">Cell junction</keyword>
<protein>
    <submittedName>
        <fullName evidence="11">CLD14 protein</fullName>
    </submittedName>
</protein>
<dbReference type="Proteomes" id="UP000736164">
    <property type="component" value="Unassembled WGS sequence"/>
</dbReference>
<evidence type="ECO:0000256" key="3">
    <source>
        <dbReference type="ARBA" id="ARBA00008295"/>
    </source>
</evidence>
<evidence type="ECO:0000256" key="2">
    <source>
        <dbReference type="ARBA" id="ARBA00004651"/>
    </source>
</evidence>
<dbReference type="GO" id="GO:0005198">
    <property type="term" value="F:structural molecule activity"/>
    <property type="evidence" value="ECO:0007669"/>
    <property type="project" value="InterPro"/>
</dbReference>
<evidence type="ECO:0000256" key="6">
    <source>
        <dbReference type="ARBA" id="ARBA00022692"/>
    </source>
</evidence>
<dbReference type="PANTHER" id="PTHR12002">
    <property type="entry name" value="CLAUDIN"/>
    <property type="match status" value="1"/>
</dbReference>
<feature type="non-terminal residue" evidence="11">
    <location>
        <position position="1"/>
    </location>
</feature>
<evidence type="ECO:0000256" key="8">
    <source>
        <dbReference type="ARBA" id="ARBA00022989"/>
    </source>
</evidence>
<dbReference type="InterPro" id="IPR004031">
    <property type="entry name" value="PMP22/EMP/MP20/Claudin"/>
</dbReference>
<keyword evidence="12" id="KW-1185">Reference proteome</keyword>
<dbReference type="PRINTS" id="PR01077">
    <property type="entry name" value="CLAUDIN"/>
</dbReference>